<dbReference type="EMBL" id="PEZN01000027">
    <property type="protein sequence ID" value="PIS12862.1"/>
    <property type="molecule type" value="Genomic_DNA"/>
</dbReference>
<name>A0A2H0WJM1_UNCKA</name>
<evidence type="ECO:0000313" key="2">
    <source>
        <dbReference type="Proteomes" id="UP000230787"/>
    </source>
</evidence>
<gene>
    <name evidence="1" type="ORF">COT69_01840</name>
</gene>
<dbReference type="Gene3D" id="3.30.2310.20">
    <property type="entry name" value="RelE-like"/>
    <property type="match status" value="1"/>
</dbReference>
<reference evidence="2" key="1">
    <citation type="submission" date="2017-09" db="EMBL/GenBank/DDBJ databases">
        <title>Depth-based differentiation of microbial function through sediment-hosted aquifers and enrichment of novel symbionts in the deep terrestrial subsurface.</title>
        <authorList>
            <person name="Probst A.J."/>
            <person name="Ladd B."/>
            <person name="Jarett J.K."/>
            <person name="Geller-Mcgrath D.E."/>
            <person name="Sieber C.M.K."/>
            <person name="Emerson J.B."/>
            <person name="Anantharaman K."/>
            <person name="Thomas B.C."/>
            <person name="Malmstrom R."/>
            <person name="Stieglmeier M."/>
            <person name="Klingl A."/>
            <person name="Woyke T."/>
            <person name="Ryan C.M."/>
            <person name="Banfield J.F."/>
        </authorList>
    </citation>
    <scope>NUCLEOTIDE SEQUENCE [LARGE SCALE GENOMIC DNA]</scope>
</reference>
<proteinExistence type="predicted"/>
<comment type="caution">
    <text evidence="1">The sequence shown here is derived from an EMBL/GenBank/DDBJ whole genome shotgun (WGS) entry which is preliminary data.</text>
</comment>
<protein>
    <submittedName>
        <fullName evidence="1">Type II toxin-antitoxin system mRNA interferase toxin, RelE/StbE family</fullName>
    </submittedName>
</protein>
<organism evidence="1 2">
    <name type="scientific">candidate division WWE3 bacterium CG09_land_8_20_14_0_10_39_24</name>
    <dbReference type="NCBI Taxonomy" id="1975088"/>
    <lineage>
        <taxon>Bacteria</taxon>
        <taxon>Katanobacteria</taxon>
    </lineage>
</organism>
<dbReference type="SUPFAM" id="SSF143011">
    <property type="entry name" value="RelE-like"/>
    <property type="match status" value="1"/>
</dbReference>
<accession>A0A2H0WJM1</accession>
<dbReference type="AlphaFoldDB" id="A0A2H0WJM1"/>
<evidence type="ECO:0000313" key="1">
    <source>
        <dbReference type="EMBL" id="PIS12862.1"/>
    </source>
</evidence>
<sequence length="89" mass="10498">MNVNLSPRFKRSYKKTPRRIQSDFDKKISIFIKNPDHPSLKTHKLKGKLQECLAFQLKDGYCVLFEFSGPDTVDLLDIGPHDIYKRFQR</sequence>
<dbReference type="Proteomes" id="UP000230787">
    <property type="component" value="Unassembled WGS sequence"/>
</dbReference>
<dbReference type="InterPro" id="IPR035093">
    <property type="entry name" value="RelE/ParE_toxin_dom_sf"/>
</dbReference>